<dbReference type="InterPro" id="IPR008917">
    <property type="entry name" value="TF_DNA-bd_sf"/>
</dbReference>
<evidence type="ECO:0000256" key="4">
    <source>
        <dbReference type="ARBA" id="ARBA00023159"/>
    </source>
</evidence>
<evidence type="ECO:0000259" key="9">
    <source>
        <dbReference type="PROSITE" id="PS50217"/>
    </source>
</evidence>
<dbReference type="Gene3D" id="1.10.880.10">
    <property type="entry name" value="Transcription factor, Skn-1-like, DNA-binding domain"/>
    <property type="match status" value="1"/>
</dbReference>
<dbReference type="STRING" id="7897.ENSLACP00000015213"/>
<protein>
    <submittedName>
        <fullName evidence="10">NFE2 like bZIP transcription factor 3</fullName>
    </submittedName>
</protein>
<dbReference type="InterPro" id="IPR047167">
    <property type="entry name" value="NFE2-like"/>
</dbReference>
<dbReference type="PANTHER" id="PTHR24411">
    <property type="entry name" value="NUCLEAR FACTOR ERYTHROID 2-RELATED FACTOR"/>
    <property type="match status" value="1"/>
</dbReference>
<dbReference type="GO" id="GO:0000981">
    <property type="term" value="F:DNA-binding transcription factor activity, RNA polymerase II-specific"/>
    <property type="evidence" value="ECO:0007669"/>
    <property type="project" value="TreeGrafter"/>
</dbReference>
<feature type="compositionally biased region" description="Low complexity" evidence="8">
    <location>
        <begin position="125"/>
        <end position="145"/>
    </location>
</feature>
<dbReference type="GO" id="GO:0005634">
    <property type="term" value="C:nucleus"/>
    <property type="evidence" value="ECO:0007669"/>
    <property type="project" value="TreeGrafter"/>
</dbReference>
<dbReference type="FunCoup" id="H3AZZ2">
    <property type="interactions" value="632"/>
</dbReference>
<feature type="domain" description="BZIP" evidence="9">
    <location>
        <begin position="277"/>
        <end position="340"/>
    </location>
</feature>
<dbReference type="eggNOG" id="KOG3863">
    <property type="taxonomic scope" value="Eukaryota"/>
</dbReference>
<dbReference type="HOGENOM" id="CLU_024173_2_0_1"/>
<keyword evidence="3" id="KW-0238">DNA-binding</keyword>
<evidence type="ECO:0000256" key="8">
    <source>
        <dbReference type="SAM" id="MobiDB-lite"/>
    </source>
</evidence>
<evidence type="ECO:0000256" key="5">
    <source>
        <dbReference type="ARBA" id="ARBA00023163"/>
    </source>
</evidence>
<dbReference type="SUPFAM" id="SSF57959">
    <property type="entry name" value="Leucine zipper domain"/>
    <property type="match status" value="1"/>
</dbReference>
<evidence type="ECO:0000256" key="1">
    <source>
        <dbReference type="ARBA" id="ARBA00008157"/>
    </source>
</evidence>
<dbReference type="PANTHER" id="PTHR24411:SF8">
    <property type="entry name" value="NUCLEAR FACTOR ERYTHROID 2-RELATED FACTOR 3"/>
    <property type="match status" value="1"/>
</dbReference>
<dbReference type="OMA" id="QQMWMKK"/>
<accession>H3AZZ2</accession>
<keyword evidence="6" id="KW-0539">Nucleus</keyword>
<dbReference type="PROSITE" id="PS00036">
    <property type="entry name" value="BZIP_BASIC"/>
    <property type="match status" value="1"/>
</dbReference>
<keyword evidence="4" id="KW-0010">Activator</keyword>
<dbReference type="SUPFAM" id="SSF47454">
    <property type="entry name" value="A DNA-binding domain in eukaryotic transcription factors"/>
    <property type="match status" value="1"/>
</dbReference>
<dbReference type="Ensembl" id="ENSLACT00000015319.1">
    <property type="protein sequence ID" value="ENSLACP00000015213.1"/>
    <property type="gene ID" value="ENSLACG00000013393.1"/>
</dbReference>
<sequence>SSSNYNLNISRSISHDICLHDVTLPKSDQPSKRNVSEVGNSEINHSRLKLDATNSSCLNLSLSRTNSTEILNPSVERGSTDVTNQDDLSVLLDDAVLDEINLMVLAMEESFDALKASEFFEESDSGLSLNSSNSSESPNSSSYEEGAVGYSSDAESVSCDGLEGAVGGYQPEHSELSSVNCHNACRYHSFVLECIYQNHTYNLPPNQMTFGSKYHYSGSQKLKNRYTTSASVNLSCDERRARALRIPHSVHEIVSMSIDSFNELFSNNDLTEAQISLIRDIRHRGKNKVAAQNCRKRKLDVIVNLEDDVQQLKMQREKLLKEKAQYNKSVNLIKQKLNVLYRDVFSRLRDDHGQPVNPNQYALRCNSDGSMLIVPLRMVKSEQKQKSQKKKK</sequence>
<evidence type="ECO:0000256" key="2">
    <source>
        <dbReference type="ARBA" id="ARBA00023015"/>
    </source>
</evidence>
<dbReference type="SMART" id="SM00338">
    <property type="entry name" value="BRLZ"/>
    <property type="match status" value="1"/>
</dbReference>
<dbReference type="EMBL" id="AFYH01044695">
    <property type="status" value="NOT_ANNOTATED_CDS"/>
    <property type="molecule type" value="Genomic_DNA"/>
</dbReference>
<dbReference type="InParanoid" id="H3AZZ2"/>
<keyword evidence="7" id="KW-0175">Coiled coil</keyword>
<gene>
    <name evidence="10" type="primary">NFE2L3</name>
</gene>
<keyword evidence="5" id="KW-0804">Transcription</keyword>
<dbReference type="CDD" id="cd14720">
    <property type="entry name" value="bZIP_NFE2-like"/>
    <property type="match status" value="1"/>
</dbReference>
<reference evidence="10" key="2">
    <citation type="submission" date="2025-08" db="UniProtKB">
        <authorList>
            <consortium name="Ensembl"/>
        </authorList>
    </citation>
    <scope>IDENTIFICATION</scope>
</reference>
<keyword evidence="2" id="KW-0805">Transcription regulation</keyword>
<dbReference type="GeneTree" id="ENSGT00950000182892"/>
<feature type="region of interest" description="Disordered" evidence="8">
    <location>
        <begin position="125"/>
        <end position="147"/>
    </location>
</feature>
<dbReference type="GO" id="GO:0000978">
    <property type="term" value="F:RNA polymerase II cis-regulatory region sequence-specific DNA binding"/>
    <property type="evidence" value="ECO:0007669"/>
    <property type="project" value="InterPro"/>
</dbReference>
<organism evidence="10 11">
    <name type="scientific">Latimeria chalumnae</name>
    <name type="common">Coelacanth</name>
    <dbReference type="NCBI Taxonomy" id="7897"/>
    <lineage>
        <taxon>Eukaryota</taxon>
        <taxon>Metazoa</taxon>
        <taxon>Chordata</taxon>
        <taxon>Craniata</taxon>
        <taxon>Vertebrata</taxon>
        <taxon>Euteleostomi</taxon>
        <taxon>Coelacanthiformes</taxon>
        <taxon>Coelacanthidae</taxon>
        <taxon>Latimeria</taxon>
    </lineage>
</organism>
<proteinExistence type="inferred from homology"/>
<evidence type="ECO:0000256" key="3">
    <source>
        <dbReference type="ARBA" id="ARBA00023125"/>
    </source>
</evidence>
<comment type="similarity">
    <text evidence="1">Belongs to the bZIP family. CNC subfamily.</text>
</comment>
<dbReference type="Pfam" id="PF03131">
    <property type="entry name" value="bZIP_Maf"/>
    <property type="match status" value="1"/>
</dbReference>
<keyword evidence="11" id="KW-1185">Reference proteome</keyword>
<reference evidence="10" key="3">
    <citation type="submission" date="2025-09" db="UniProtKB">
        <authorList>
            <consortium name="Ensembl"/>
        </authorList>
    </citation>
    <scope>IDENTIFICATION</scope>
</reference>
<evidence type="ECO:0000313" key="10">
    <source>
        <dbReference type="Ensembl" id="ENSLACP00000015213.1"/>
    </source>
</evidence>
<dbReference type="PROSITE" id="PS50217">
    <property type="entry name" value="BZIP"/>
    <property type="match status" value="1"/>
</dbReference>
<dbReference type="Proteomes" id="UP000008672">
    <property type="component" value="Unassembled WGS sequence"/>
</dbReference>
<dbReference type="InterPro" id="IPR004827">
    <property type="entry name" value="bZIP"/>
</dbReference>
<evidence type="ECO:0000313" key="11">
    <source>
        <dbReference type="Proteomes" id="UP000008672"/>
    </source>
</evidence>
<feature type="coiled-coil region" evidence="7">
    <location>
        <begin position="295"/>
        <end position="336"/>
    </location>
</feature>
<reference evidence="11" key="1">
    <citation type="submission" date="2011-08" db="EMBL/GenBank/DDBJ databases">
        <title>The draft genome of Latimeria chalumnae.</title>
        <authorList>
            <person name="Di Palma F."/>
            <person name="Alfoldi J."/>
            <person name="Johnson J."/>
            <person name="Berlin A."/>
            <person name="Gnerre S."/>
            <person name="Jaffe D."/>
            <person name="MacCallum I."/>
            <person name="Young S."/>
            <person name="Walker B.J."/>
            <person name="Lander E."/>
            <person name="Lindblad-Toh K."/>
        </authorList>
    </citation>
    <scope>NUCLEOTIDE SEQUENCE [LARGE SCALE GENOMIC DNA]</scope>
    <source>
        <strain evidence="11">Wild caught</strain>
    </source>
</reference>
<dbReference type="InterPro" id="IPR004826">
    <property type="entry name" value="bZIP_Maf"/>
</dbReference>
<evidence type="ECO:0000256" key="7">
    <source>
        <dbReference type="SAM" id="Coils"/>
    </source>
</evidence>
<name>H3AZZ2_LATCH</name>
<evidence type="ECO:0000256" key="6">
    <source>
        <dbReference type="ARBA" id="ARBA00023242"/>
    </source>
</evidence>
<dbReference type="InterPro" id="IPR046347">
    <property type="entry name" value="bZIP_sf"/>
</dbReference>
<dbReference type="AlphaFoldDB" id="H3AZZ2"/>